<dbReference type="FunFam" id="3.40.30.10:FF:000007">
    <property type="entry name" value="Thioredoxin-dependent thiol peroxidase"/>
    <property type="match status" value="1"/>
</dbReference>
<dbReference type="PIRSF" id="PIRSF000239">
    <property type="entry name" value="AHPC"/>
    <property type="match status" value="1"/>
</dbReference>
<evidence type="ECO:0000256" key="2">
    <source>
        <dbReference type="ARBA" id="ARBA00013017"/>
    </source>
</evidence>
<keyword evidence="5" id="KW-0560">Oxidoreductase</keyword>
<dbReference type="InterPro" id="IPR024706">
    <property type="entry name" value="Peroxiredoxin_AhpC-typ"/>
</dbReference>
<comment type="similarity">
    <text evidence="9">Belongs to the peroxiredoxin family. BCP/PrxQ subfamily.</text>
</comment>
<comment type="subunit">
    <text evidence="1">Monomer.</text>
</comment>
<evidence type="ECO:0000256" key="4">
    <source>
        <dbReference type="ARBA" id="ARBA00022862"/>
    </source>
</evidence>
<dbReference type="Gene3D" id="3.40.30.10">
    <property type="entry name" value="Glutaredoxin"/>
    <property type="match status" value="1"/>
</dbReference>
<dbReference type="GO" id="GO:0008379">
    <property type="term" value="F:thioredoxin peroxidase activity"/>
    <property type="evidence" value="ECO:0007669"/>
    <property type="project" value="TreeGrafter"/>
</dbReference>
<evidence type="ECO:0000256" key="6">
    <source>
        <dbReference type="ARBA" id="ARBA00023157"/>
    </source>
</evidence>
<dbReference type="GO" id="GO:0045454">
    <property type="term" value="P:cell redox homeostasis"/>
    <property type="evidence" value="ECO:0007669"/>
    <property type="project" value="TreeGrafter"/>
</dbReference>
<dbReference type="CDD" id="cd03017">
    <property type="entry name" value="PRX_BCP"/>
    <property type="match status" value="1"/>
</dbReference>
<evidence type="ECO:0000256" key="5">
    <source>
        <dbReference type="ARBA" id="ARBA00023002"/>
    </source>
</evidence>
<name>A0A0M0BRX9_9ARCH</name>
<dbReference type="Proteomes" id="UP000037210">
    <property type="component" value="Unassembled WGS sequence"/>
</dbReference>
<dbReference type="PANTHER" id="PTHR42801">
    <property type="entry name" value="THIOREDOXIN-DEPENDENT PEROXIDE REDUCTASE"/>
    <property type="match status" value="1"/>
</dbReference>
<keyword evidence="4" id="KW-0049">Antioxidant</keyword>
<dbReference type="GO" id="GO:0034599">
    <property type="term" value="P:cellular response to oxidative stress"/>
    <property type="evidence" value="ECO:0007669"/>
    <property type="project" value="TreeGrafter"/>
</dbReference>
<evidence type="ECO:0000313" key="14">
    <source>
        <dbReference type="Proteomes" id="UP000037210"/>
    </source>
</evidence>
<evidence type="ECO:0000256" key="10">
    <source>
        <dbReference type="ARBA" id="ARBA00049091"/>
    </source>
</evidence>
<keyword evidence="6" id="KW-1015">Disulfide bond</keyword>
<dbReference type="AlphaFoldDB" id="A0A0M0BRX9"/>
<dbReference type="PANTHER" id="PTHR42801:SF4">
    <property type="entry name" value="AHPC_TSA FAMILY PROTEIN"/>
    <property type="match status" value="1"/>
</dbReference>
<evidence type="ECO:0000256" key="1">
    <source>
        <dbReference type="ARBA" id="ARBA00011245"/>
    </source>
</evidence>
<proteinExistence type="inferred from homology"/>
<organism evidence="13 14">
    <name type="scientific">miscellaneous Crenarchaeota group-15 archaeon DG-45</name>
    <dbReference type="NCBI Taxonomy" id="1685127"/>
    <lineage>
        <taxon>Archaea</taxon>
        <taxon>Candidatus Bathyarchaeota</taxon>
        <taxon>MCG-15</taxon>
    </lineage>
</organism>
<evidence type="ECO:0000256" key="3">
    <source>
        <dbReference type="ARBA" id="ARBA00022559"/>
    </source>
</evidence>
<dbReference type="PROSITE" id="PS51352">
    <property type="entry name" value="THIOREDOXIN_2"/>
    <property type="match status" value="1"/>
</dbReference>
<dbReference type="GO" id="GO:0005737">
    <property type="term" value="C:cytoplasm"/>
    <property type="evidence" value="ECO:0007669"/>
    <property type="project" value="TreeGrafter"/>
</dbReference>
<feature type="domain" description="Thioredoxin" evidence="12">
    <location>
        <begin position="7"/>
        <end position="160"/>
    </location>
</feature>
<evidence type="ECO:0000256" key="7">
    <source>
        <dbReference type="ARBA" id="ARBA00023284"/>
    </source>
</evidence>
<dbReference type="Pfam" id="PF00578">
    <property type="entry name" value="AhpC-TSA"/>
    <property type="match status" value="1"/>
</dbReference>
<dbReference type="PATRIC" id="fig|1685127.3.peg.665"/>
<evidence type="ECO:0000313" key="13">
    <source>
        <dbReference type="EMBL" id="KON30961.1"/>
    </source>
</evidence>
<evidence type="ECO:0000259" key="12">
    <source>
        <dbReference type="PROSITE" id="PS51352"/>
    </source>
</evidence>
<keyword evidence="7" id="KW-0676">Redox-active center</keyword>
<comment type="caution">
    <text evidence="13">The sequence shown here is derived from an EMBL/GenBank/DDBJ whole genome shotgun (WGS) entry which is preliminary data.</text>
</comment>
<evidence type="ECO:0000256" key="8">
    <source>
        <dbReference type="ARBA" id="ARBA00032824"/>
    </source>
</evidence>
<dbReference type="EMBL" id="LFWZ01000017">
    <property type="protein sequence ID" value="KON30961.1"/>
    <property type="molecule type" value="Genomic_DNA"/>
</dbReference>
<reference evidence="13 14" key="1">
    <citation type="submission" date="2015-06" db="EMBL/GenBank/DDBJ databases">
        <title>New insights into the roles of widespread benthic archaea in carbon and nitrogen cycling.</title>
        <authorList>
            <person name="Lazar C.S."/>
            <person name="Baker B.J."/>
            <person name="Seitz K.W."/>
            <person name="Hyde A.S."/>
            <person name="Dick G.J."/>
            <person name="Hinrichs K.-U."/>
            <person name="Teske A.P."/>
        </authorList>
    </citation>
    <scope>NUCLEOTIDE SEQUENCE [LARGE SCALE GENOMIC DNA]</scope>
    <source>
        <strain evidence="13">DG-45</strain>
    </source>
</reference>
<dbReference type="EC" id="1.11.1.24" evidence="2"/>
<gene>
    <name evidence="13" type="ORF">AC482_02405</name>
</gene>
<evidence type="ECO:0000256" key="11">
    <source>
        <dbReference type="PIRSR" id="PIRSR000239-1"/>
    </source>
</evidence>
<comment type="catalytic activity">
    <reaction evidence="10">
        <text>a hydroperoxide + [thioredoxin]-dithiol = an alcohol + [thioredoxin]-disulfide + H2O</text>
        <dbReference type="Rhea" id="RHEA:62620"/>
        <dbReference type="Rhea" id="RHEA-COMP:10698"/>
        <dbReference type="Rhea" id="RHEA-COMP:10700"/>
        <dbReference type="ChEBI" id="CHEBI:15377"/>
        <dbReference type="ChEBI" id="CHEBI:29950"/>
        <dbReference type="ChEBI" id="CHEBI:30879"/>
        <dbReference type="ChEBI" id="CHEBI:35924"/>
        <dbReference type="ChEBI" id="CHEBI:50058"/>
        <dbReference type="EC" id="1.11.1.24"/>
    </reaction>
</comment>
<protein>
    <recommendedName>
        <fullName evidence="2">thioredoxin-dependent peroxiredoxin</fullName>
        <ecNumber evidence="2">1.11.1.24</ecNumber>
    </recommendedName>
    <alternativeName>
        <fullName evidence="8">Thioredoxin peroxidase</fullName>
    </alternativeName>
</protein>
<dbReference type="SUPFAM" id="SSF52833">
    <property type="entry name" value="Thioredoxin-like"/>
    <property type="match status" value="1"/>
</dbReference>
<keyword evidence="3" id="KW-0575">Peroxidase</keyword>
<evidence type="ECO:0000256" key="9">
    <source>
        <dbReference type="ARBA" id="ARBA00038489"/>
    </source>
</evidence>
<dbReference type="InterPro" id="IPR000866">
    <property type="entry name" value="AhpC/TSA"/>
</dbReference>
<sequence>MGERSFPGVGDEAPGFCLPNQDGEEVCLEGFRGSWVVLYFYPRDNTKGCALEALDFTANLEAFEELGAVVLGVSPDSVRSHRGFCDRHGLGITLLSDPDHEVLERYGVWQIKKMYGRERRGVVRSTFIIDPEGSVGHVWMNVRVGGHVEAVKQRLSELRG</sequence>
<dbReference type="InterPro" id="IPR013766">
    <property type="entry name" value="Thioredoxin_domain"/>
</dbReference>
<dbReference type="InterPro" id="IPR050924">
    <property type="entry name" value="Peroxiredoxin_BCP/PrxQ"/>
</dbReference>
<dbReference type="InterPro" id="IPR036249">
    <property type="entry name" value="Thioredoxin-like_sf"/>
</dbReference>
<feature type="active site" description="Cysteine sulfenic acid (-SOH) intermediate; for peroxidase activity" evidence="11">
    <location>
        <position position="49"/>
    </location>
</feature>
<accession>A0A0M0BRX9</accession>